<dbReference type="InterPro" id="IPR050739">
    <property type="entry name" value="MFP"/>
</dbReference>
<comment type="caution">
    <text evidence="5">The sequence shown here is derived from an EMBL/GenBank/DDBJ whole genome shotgun (WGS) entry which is preliminary data.</text>
</comment>
<feature type="transmembrane region" description="Helical" evidence="3">
    <location>
        <begin position="121"/>
        <end position="142"/>
    </location>
</feature>
<protein>
    <submittedName>
        <fullName evidence="5">HlyD family efflux transporter periplasmic adaptor subunit</fullName>
    </submittedName>
</protein>
<keyword evidence="3" id="KW-1133">Transmembrane helix</keyword>
<dbReference type="PRINTS" id="PR01490">
    <property type="entry name" value="RTXTOXIND"/>
</dbReference>
<evidence type="ECO:0000256" key="3">
    <source>
        <dbReference type="SAM" id="Phobius"/>
    </source>
</evidence>
<gene>
    <name evidence="5" type="ORF">ENR15_12080</name>
</gene>
<evidence type="ECO:0000256" key="2">
    <source>
        <dbReference type="SAM" id="MobiDB-lite"/>
    </source>
</evidence>
<dbReference type="SUPFAM" id="SSF111369">
    <property type="entry name" value="HlyD-like secretion proteins"/>
    <property type="match status" value="2"/>
</dbReference>
<feature type="region of interest" description="Disordered" evidence="2">
    <location>
        <begin position="16"/>
        <end position="40"/>
    </location>
</feature>
<feature type="domain" description="AprE-like beta-barrel" evidence="4">
    <location>
        <begin position="528"/>
        <end position="616"/>
    </location>
</feature>
<organism evidence="5">
    <name type="scientific">Planktothricoides sp. SpSt-374</name>
    <dbReference type="NCBI Taxonomy" id="2282167"/>
    <lineage>
        <taxon>Bacteria</taxon>
        <taxon>Bacillati</taxon>
        <taxon>Cyanobacteriota</taxon>
        <taxon>Cyanophyceae</taxon>
        <taxon>Oscillatoriophycideae</taxon>
        <taxon>Oscillatoriales</taxon>
        <taxon>Oscillatoriaceae</taxon>
        <taxon>Planktothricoides</taxon>
    </lineage>
</organism>
<dbReference type="EMBL" id="DSPX01000123">
    <property type="protein sequence ID" value="HGG01356.1"/>
    <property type="molecule type" value="Genomic_DNA"/>
</dbReference>
<evidence type="ECO:0000313" key="5">
    <source>
        <dbReference type="EMBL" id="HGG01356.1"/>
    </source>
</evidence>
<dbReference type="Pfam" id="PF26002">
    <property type="entry name" value="Beta-barrel_AprE"/>
    <property type="match status" value="1"/>
</dbReference>
<dbReference type="InterPro" id="IPR058982">
    <property type="entry name" value="Beta-barrel_AprE"/>
</dbReference>
<feature type="coiled-coil region" evidence="1">
    <location>
        <begin position="194"/>
        <end position="267"/>
    </location>
</feature>
<feature type="compositionally biased region" description="Acidic residues" evidence="2">
    <location>
        <begin position="27"/>
        <end position="38"/>
    </location>
</feature>
<reference evidence="5" key="1">
    <citation type="journal article" date="2020" name="mSystems">
        <title>Genome- and Community-Level Interaction Insights into Carbon Utilization and Element Cycling Functions of Hydrothermarchaeota in Hydrothermal Sediment.</title>
        <authorList>
            <person name="Zhou Z."/>
            <person name="Liu Y."/>
            <person name="Xu W."/>
            <person name="Pan J."/>
            <person name="Luo Z.H."/>
            <person name="Li M."/>
        </authorList>
    </citation>
    <scope>NUCLEOTIDE SEQUENCE [LARGE SCALE GENOMIC DNA]</scope>
    <source>
        <strain evidence="5">SpSt-374</strain>
    </source>
</reference>
<sequence>MKTSFRNRFVAASPLGAAPADISSQEDPSDEGILDEPDAAVGRPMQNLGNTRFLNLDNDFCADASEEGASIYGGIASAVHTPQIPAFLPEQSPPETPQKAASPVGWSPSLQSVLDEPPSYFAFRVMVGGMAFCAAFAVWAWVGQIEEVGQARGQLVPQGEVYKINPVELGKVANVPVKEGEPVKAGAVLVELDTQMANGEVQRLEEQLKSYAVELSQKQTLREKALLEAGTREAIAQAEIAAQKAALAAAEEKAATTAQLLDQLDSQAAAHQARIDRLQPLLAANQELQTQLQAEAKAASARLHRLEPLAGTNEELQAQLQADVDAAQERVERLKPLVEQGAIAKDLLDQAEQTLRDRISAITKNELQEGTSFKEQIFQAEQSLSQATRAITQSQLQEGTNLKEQLFQAEQAWRDSQRSMTQTEGEAEQAKAEADRLSAMLLSKEAEARRTQIESQQQIQQLEVELTQFKAKIAETQTLLSSAKAKLKDRFLTAPVDGVLLSLNVTKPGEVVQPGQTVAEMAPMDAPLVLKASLPNPEAGFVKTGMDVKVKFDAYPYQDYGVVQGTVTAISPDAKPDEKLGAVYRVEVSLAPESLKGAGKTVVFKAGQTASADIVIRRRRIADVLLDPIKKLQKGGIDL</sequence>
<keyword evidence="3" id="KW-0812">Transmembrane</keyword>
<accession>A0A7C3VS84</accession>
<evidence type="ECO:0000259" key="4">
    <source>
        <dbReference type="Pfam" id="PF26002"/>
    </source>
</evidence>
<dbReference type="Gene3D" id="2.40.30.170">
    <property type="match status" value="1"/>
</dbReference>
<evidence type="ECO:0000256" key="1">
    <source>
        <dbReference type="SAM" id="Coils"/>
    </source>
</evidence>
<dbReference type="PANTHER" id="PTHR30386:SF28">
    <property type="entry name" value="EXPORTED PROTEIN"/>
    <property type="match status" value="1"/>
</dbReference>
<dbReference type="GO" id="GO:0016020">
    <property type="term" value="C:membrane"/>
    <property type="evidence" value="ECO:0007669"/>
    <property type="project" value="UniProtKB-SubCell"/>
</dbReference>
<keyword evidence="1" id="KW-0175">Coiled coil</keyword>
<proteinExistence type="predicted"/>
<name>A0A7C3VS84_9CYAN</name>
<dbReference type="PANTHER" id="PTHR30386">
    <property type="entry name" value="MEMBRANE FUSION SUBUNIT OF EMRAB-TOLC MULTIDRUG EFFLUX PUMP"/>
    <property type="match status" value="1"/>
</dbReference>
<feature type="coiled-coil region" evidence="1">
    <location>
        <begin position="420"/>
        <end position="479"/>
    </location>
</feature>
<keyword evidence="3" id="KW-0472">Membrane</keyword>
<dbReference type="AlphaFoldDB" id="A0A7C3VS84"/>